<keyword evidence="1" id="KW-1185">Reference proteome</keyword>
<protein>
    <submittedName>
        <fullName evidence="2">Uncharacterized protein</fullName>
    </submittedName>
</protein>
<dbReference type="Proteomes" id="UP000887581">
    <property type="component" value="Unplaced"/>
</dbReference>
<dbReference type="PANTHER" id="PTHR36944">
    <property type="entry name" value="PROTEIN CBG02791-RELATED"/>
    <property type="match status" value="1"/>
</dbReference>
<organism evidence="1 2">
    <name type="scientific">Setaria digitata</name>
    <dbReference type="NCBI Taxonomy" id="48799"/>
    <lineage>
        <taxon>Eukaryota</taxon>
        <taxon>Metazoa</taxon>
        <taxon>Ecdysozoa</taxon>
        <taxon>Nematoda</taxon>
        <taxon>Chromadorea</taxon>
        <taxon>Rhabditida</taxon>
        <taxon>Spirurina</taxon>
        <taxon>Spiruromorpha</taxon>
        <taxon>Filarioidea</taxon>
        <taxon>Setariidae</taxon>
        <taxon>Setaria</taxon>
    </lineage>
</organism>
<dbReference type="WBParaSite" id="sdigi.contig196.g5971.t1">
    <property type="protein sequence ID" value="sdigi.contig196.g5971.t1"/>
    <property type="gene ID" value="sdigi.contig196.g5971"/>
</dbReference>
<reference evidence="2" key="1">
    <citation type="submission" date="2022-11" db="UniProtKB">
        <authorList>
            <consortium name="WormBaseParasite"/>
        </authorList>
    </citation>
    <scope>IDENTIFICATION</scope>
</reference>
<evidence type="ECO:0000313" key="2">
    <source>
        <dbReference type="WBParaSite" id="sdigi.contig196.g5971.t1"/>
    </source>
</evidence>
<sequence>MMGYSQIIDHICVYNFKDIEENFGCLARLDSQIRQLCVHTCTPHQEAFHSIARNFRHFILNSDVTVLENYLNESCEYVLCSLHCDVPIIAHNCGYEVVEKVISITRKSFKSMKKMSLDTALVNRWPQACAEVITYRLPERNLTAKQQSSSNSTALKNQIRSNGERGQETIELLSSVLLSLLIHFTMK</sequence>
<dbReference type="AlphaFoldDB" id="A0A915PJ98"/>
<name>A0A915PJ98_9BILA</name>
<accession>A0A915PJ98</accession>
<proteinExistence type="predicted"/>
<evidence type="ECO:0000313" key="1">
    <source>
        <dbReference type="Proteomes" id="UP000887581"/>
    </source>
</evidence>
<dbReference type="PANTHER" id="PTHR36944:SF1">
    <property type="entry name" value="CPG4 DOMAIN-CONTAINING PROTEIN"/>
    <property type="match status" value="1"/>
</dbReference>